<evidence type="ECO:0000313" key="3">
    <source>
        <dbReference type="Proteomes" id="UP000552700"/>
    </source>
</evidence>
<feature type="compositionally biased region" description="Basic and acidic residues" evidence="1">
    <location>
        <begin position="8"/>
        <end position="20"/>
    </location>
</feature>
<accession>A0A841J3S1</accession>
<organism evidence="2 3">
    <name type="scientific">Sphingobium subterraneum</name>
    <dbReference type="NCBI Taxonomy" id="627688"/>
    <lineage>
        <taxon>Bacteria</taxon>
        <taxon>Pseudomonadati</taxon>
        <taxon>Pseudomonadota</taxon>
        <taxon>Alphaproteobacteria</taxon>
        <taxon>Sphingomonadales</taxon>
        <taxon>Sphingomonadaceae</taxon>
        <taxon>Sphingobium</taxon>
    </lineage>
</organism>
<reference evidence="2 3" key="1">
    <citation type="submission" date="2020-08" db="EMBL/GenBank/DDBJ databases">
        <title>Genomic Encyclopedia of Type Strains, Phase IV (KMG-IV): sequencing the most valuable type-strain genomes for metagenomic binning, comparative biology and taxonomic classification.</title>
        <authorList>
            <person name="Goeker M."/>
        </authorList>
    </citation>
    <scope>NUCLEOTIDE SEQUENCE [LARGE SCALE GENOMIC DNA]</scope>
    <source>
        <strain evidence="2 3">DSM 102255</strain>
    </source>
</reference>
<feature type="region of interest" description="Disordered" evidence="1">
    <location>
        <begin position="1"/>
        <end position="25"/>
    </location>
</feature>
<proteinExistence type="predicted"/>
<sequence length="105" mass="11928">MMRGTRYSSREGRWYGERRNNTPLPETVRDEREFLTDFGNGVVRIDIGAPIHRLPDEPQPVAVSMPLPLRRAAPELPAVTSDIPPAHHRKVPKDHREFKPGIGRG</sequence>
<dbReference type="Proteomes" id="UP000552700">
    <property type="component" value="Unassembled WGS sequence"/>
</dbReference>
<keyword evidence="3" id="KW-1185">Reference proteome</keyword>
<feature type="region of interest" description="Disordered" evidence="1">
    <location>
        <begin position="76"/>
        <end position="105"/>
    </location>
</feature>
<evidence type="ECO:0000256" key="1">
    <source>
        <dbReference type="SAM" id="MobiDB-lite"/>
    </source>
</evidence>
<name>A0A841J3S1_9SPHN</name>
<dbReference type="EMBL" id="JACIJP010000001">
    <property type="protein sequence ID" value="MBB6123245.1"/>
    <property type="molecule type" value="Genomic_DNA"/>
</dbReference>
<evidence type="ECO:0000313" key="2">
    <source>
        <dbReference type="EMBL" id="MBB6123245.1"/>
    </source>
</evidence>
<comment type="caution">
    <text evidence="2">The sequence shown here is derived from an EMBL/GenBank/DDBJ whole genome shotgun (WGS) entry which is preliminary data.</text>
</comment>
<gene>
    <name evidence="2" type="ORF">FHS92_000952</name>
</gene>
<dbReference type="AlphaFoldDB" id="A0A841J3S1"/>
<protein>
    <submittedName>
        <fullName evidence="2">Uncharacterized protein</fullName>
    </submittedName>
</protein>
<dbReference type="RefSeq" id="WP_184077992.1">
    <property type="nucleotide sequence ID" value="NZ_JACIJP010000001.1"/>
</dbReference>